<keyword evidence="4" id="KW-0547">Nucleotide-binding</keyword>
<dbReference type="Gene3D" id="3.90.550.10">
    <property type="entry name" value="Spore Coat Polysaccharide Biosynthesis Protein SpsA, Chain A"/>
    <property type="match status" value="1"/>
</dbReference>
<dbReference type="RefSeq" id="WP_284937524.1">
    <property type="nucleotide sequence ID" value="NZ_JANURM010000005.1"/>
</dbReference>
<sequence>MIFEVCVILAGGKSSRMGRDKTLLPFGNFATLTHFQAHKLSKIFKNVYVSSKFDKFNPPLNLIKDENLDIFSPMLALSSILKNFNTSVFIIPADMPFVKLSTIEELGKYADTFDAVIPKDSRYRHSLCGFFSPKLALKADVLYKKDEHKIGLLLNDARVKELFFDDESEFFNINNPNDYEKALSENF</sequence>
<evidence type="ECO:0000256" key="3">
    <source>
        <dbReference type="ARBA" id="ARBA00022723"/>
    </source>
</evidence>
<proteinExistence type="predicted"/>
<dbReference type="EMBL" id="JANURM010000005">
    <property type="protein sequence ID" value="MDL0088863.1"/>
    <property type="molecule type" value="Genomic_DNA"/>
</dbReference>
<keyword evidence="3" id="KW-0479">Metal-binding</keyword>
<dbReference type="InterPro" id="IPR025877">
    <property type="entry name" value="MobA-like_NTP_Trfase"/>
</dbReference>
<evidence type="ECO:0000256" key="6">
    <source>
        <dbReference type="ARBA" id="ARBA00023134"/>
    </source>
</evidence>
<evidence type="ECO:0000256" key="7">
    <source>
        <dbReference type="ARBA" id="ARBA00023150"/>
    </source>
</evidence>
<evidence type="ECO:0000313" key="10">
    <source>
        <dbReference type="Proteomes" id="UP001173801"/>
    </source>
</evidence>
<reference evidence="9" key="1">
    <citation type="submission" date="2022-08" db="EMBL/GenBank/DDBJ databases">
        <authorList>
            <person name="Wang H."/>
        </authorList>
    </citation>
    <scope>NUCLEOTIDE SEQUENCE</scope>
    <source>
        <strain evidence="9">PS10</strain>
    </source>
</reference>
<evidence type="ECO:0000256" key="1">
    <source>
        <dbReference type="ARBA" id="ARBA00022490"/>
    </source>
</evidence>
<keyword evidence="2 9" id="KW-0808">Transferase</keyword>
<protein>
    <submittedName>
        <fullName evidence="9">NTP transferase domain-containing protein</fullName>
    </submittedName>
</protein>
<evidence type="ECO:0000256" key="4">
    <source>
        <dbReference type="ARBA" id="ARBA00022741"/>
    </source>
</evidence>
<keyword evidence="5" id="KW-0460">Magnesium</keyword>
<dbReference type="CDD" id="cd02503">
    <property type="entry name" value="MobA"/>
    <property type="match status" value="1"/>
</dbReference>
<dbReference type="PANTHER" id="PTHR19136:SF81">
    <property type="entry name" value="MOLYBDENUM COFACTOR GUANYLYLTRANSFERASE"/>
    <property type="match status" value="1"/>
</dbReference>
<reference evidence="9" key="2">
    <citation type="journal article" date="2023" name="Microorganisms">
        <title>Isolation and Genomic Characteristics of Cat-Borne Campylobacter felis sp. nov. and Sheep-Borne Campylobacter ovis sp. nov.</title>
        <authorList>
            <person name="Wang H."/>
            <person name="Li Y."/>
            <person name="Gu Y."/>
            <person name="Zhou G."/>
            <person name="Chen X."/>
            <person name="Zhang X."/>
            <person name="Shao Z."/>
            <person name="Zhang J."/>
            <person name="Zhang M."/>
        </authorList>
    </citation>
    <scope>NUCLEOTIDE SEQUENCE</scope>
    <source>
        <strain evidence="9">PS10</strain>
    </source>
</reference>
<feature type="domain" description="MobA-like NTP transferase" evidence="8">
    <location>
        <begin position="6"/>
        <end position="139"/>
    </location>
</feature>
<dbReference type="InterPro" id="IPR013482">
    <property type="entry name" value="Molybde_CF_guanTrfase"/>
</dbReference>
<dbReference type="SUPFAM" id="SSF53448">
    <property type="entry name" value="Nucleotide-diphospho-sugar transferases"/>
    <property type="match status" value="1"/>
</dbReference>
<dbReference type="InterPro" id="IPR029044">
    <property type="entry name" value="Nucleotide-diphossugar_trans"/>
</dbReference>
<keyword evidence="10" id="KW-1185">Reference proteome</keyword>
<comment type="caution">
    <text evidence="9">The sequence shown here is derived from an EMBL/GenBank/DDBJ whole genome shotgun (WGS) entry which is preliminary data.</text>
</comment>
<keyword evidence="7" id="KW-0501">Molybdenum cofactor biosynthesis</keyword>
<evidence type="ECO:0000256" key="2">
    <source>
        <dbReference type="ARBA" id="ARBA00022679"/>
    </source>
</evidence>
<dbReference type="Proteomes" id="UP001173801">
    <property type="component" value="Unassembled WGS sequence"/>
</dbReference>
<dbReference type="Pfam" id="PF12804">
    <property type="entry name" value="NTP_transf_3"/>
    <property type="match status" value="1"/>
</dbReference>
<dbReference type="GO" id="GO:0016740">
    <property type="term" value="F:transferase activity"/>
    <property type="evidence" value="ECO:0007669"/>
    <property type="project" value="UniProtKB-KW"/>
</dbReference>
<evidence type="ECO:0000313" key="9">
    <source>
        <dbReference type="EMBL" id="MDL0088863.1"/>
    </source>
</evidence>
<organism evidence="9 10">
    <name type="scientific">Campylobacter gastrosuis</name>
    <dbReference type="NCBI Taxonomy" id="2974576"/>
    <lineage>
        <taxon>Bacteria</taxon>
        <taxon>Pseudomonadati</taxon>
        <taxon>Campylobacterota</taxon>
        <taxon>Epsilonproteobacteria</taxon>
        <taxon>Campylobacterales</taxon>
        <taxon>Campylobacteraceae</taxon>
        <taxon>Campylobacter</taxon>
    </lineage>
</organism>
<gene>
    <name evidence="9" type="ORF">NYG85_05690</name>
</gene>
<keyword evidence="1" id="KW-0963">Cytoplasm</keyword>
<evidence type="ECO:0000256" key="5">
    <source>
        <dbReference type="ARBA" id="ARBA00022842"/>
    </source>
</evidence>
<keyword evidence="6" id="KW-0342">GTP-binding</keyword>
<name>A0ABT7HQG5_9BACT</name>
<evidence type="ECO:0000259" key="8">
    <source>
        <dbReference type="Pfam" id="PF12804"/>
    </source>
</evidence>
<dbReference type="PANTHER" id="PTHR19136">
    <property type="entry name" value="MOLYBDENUM COFACTOR GUANYLYLTRANSFERASE"/>
    <property type="match status" value="1"/>
</dbReference>
<accession>A0ABT7HQG5</accession>